<dbReference type="EMBL" id="OZ037944">
    <property type="protein sequence ID" value="CAL1695328.1"/>
    <property type="molecule type" value="Genomic_DNA"/>
</dbReference>
<protein>
    <submittedName>
        <fullName evidence="1">Uncharacterized protein</fullName>
    </submittedName>
</protein>
<accession>A0ABP1CI04</accession>
<dbReference type="Proteomes" id="UP001497453">
    <property type="component" value="Chromosome 1"/>
</dbReference>
<gene>
    <name evidence="1" type="ORF">GFSPODELE1_LOCUS696</name>
</gene>
<organism evidence="1 2">
    <name type="scientific">Somion occarium</name>
    <dbReference type="NCBI Taxonomy" id="3059160"/>
    <lineage>
        <taxon>Eukaryota</taxon>
        <taxon>Fungi</taxon>
        <taxon>Dikarya</taxon>
        <taxon>Basidiomycota</taxon>
        <taxon>Agaricomycotina</taxon>
        <taxon>Agaricomycetes</taxon>
        <taxon>Polyporales</taxon>
        <taxon>Cerrenaceae</taxon>
        <taxon>Somion</taxon>
    </lineage>
</organism>
<evidence type="ECO:0000313" key="1">
    <source>
        <dbReference type="EMBL" id="CAL1695328.1"/>
    </source>
</evidence>
<name>A0ABP1CI04_9APHY</name>
<evidence type="ECO:0000313" key="2">
    <source>
        <dbReference type="Proteomes" id="UP001497453"/>
    </source>
</evidence>
<sequence length="81" mass="9441">MVLLPKIEGVVHTDAFTSIAKFVRAPPQRPSSSTQSSSVNLRERGLEDIVRKMNCRSKRAFECRMRWYGSLRPRKWQTFDV</sequence>
<proteinExistence type="predicted"/>
<reference evidence="2" key="1">
    <citation type="submission" date="2024-04" db="EMBL/GenBank/DDBJ databases">
        <authorList>
            <person name="Shaw F."/>
            <person name="Minotto A."/>
        </authorList>
    </citation>
    <scope>NUCLEOTIDE SEQUENCE [LARGE SCALE GENOMIC DNA]</scope>
</reference>
<keyword evidence="2" id="KW-1185">Reference proteome</keyword>